<protein>
    <submittedName>
        <fullName evidence="2">Uncharacterized protein</fullName>
    </submittedName>
</protein>
<dbReference type="Proteomes" id="UP000199695">
    <property type="component" value="Unassembled WGS sequence"/>
</dbReference>
<feature type="compositionally biased region" description="Polar residues" evidence="1">
    <location>
        <begin position="1"/>
        <end position="23"/>
    </location>
</feature>
<evidence type="ECO:0000313" key="2">
    <source>
        <dbReference type="EMBL" id="SEN11561.1"/>
    </source>
</evidence>
<sequence length="107" mass="11428">MNNNTADKVTETLNALPGTSGNDPNALANALTSLEKITQSIPAMVREITKAQMETIAALQELKTSKVKEMLSPEKIQSAVTNALKQAGPQNVNIPPSNNNQPNDSEE</sequence>
<proteinExistence type="predicted"/>
<gene>
    <name evidence="2" type="ORF">SAMN05444955_10611</name>
</gene>
<feature type="region of interest" description="Disordered" evidence="1">
    <location>
        <begin position="1"/>
        <end position="24"/>
    </location>
</feature>
<name>A0A1H8DW90_9BACL</name>
<dbReference type="RefSeq" id="WP_089967050.1">
    <property type="nucleotide sequence ID" value="NZ_FOCQ01000006.1"/>
</dbReference>
<reference evidence="2 3" key="1">
    <citation type="submission" date="2016-10" db="EMBL/GenBank/DDBJ databases">
        <authorList>
            <person name="de Groot N.N."/>
        </authorList>
    </citation>
    <scope>NUCLEOTIDE SEQUENCE [LARGE SCALE GENOMIC DNA]</scope>
    <source>
        <strain evidence="2 3">DSM 46701</strain>
    </source>
</reference>
<evidence type="ECO:0000256" key="1">
    <source>
        <dbReference type="SAM" id="MobiDB-lite"/>
    </source>
</evidence>
<dbReference type="EMBL" id="FOCQ01000006">
    <property type="protein sequence ID" value="SEN11561.1"/>
    <property type="molecule type" value="Genomic_DNA"/>
</dbReference>
<feature type="region of interest" description="Disordered" evidence="1">
    <location>
        <begin position="86"/>
        <end position="107"/>
    </location>
</feature>
<keyword evidence="3" id="KW-1185">Reference proteome</keyword>
<accession>A0A1H8DW90</accession>
<organism evidence="2 3">
    <name type="scientific">Lihuaxuella thermophila</name>
    <dbReference type="NCBI Taxonomy" id="1173111"/>
    <lineage>
        <taxon>Bacteria</taxon>
        <taxon>Bacillati</taxon>
        <taxon>Bacillota</taxon>
        <taxon>Bacilli</taxon>
        <taxon>Bacillales</taxon>
        <taxon>Thermoactinomycetaceae</taxon>
        <taxon>Lihuaxuella</taxon>
    </lineage>
</organism>
<dbReference type="STRING" id="1173111.SAMN05444955_10611"/>
<dbReference type="AlphaFoldDB" id="A0A1H8DW90"/>
<evidence type="ECO:0000313" key="3">
    <source>
        <dbReference type="Proteomes" id="UP000199695"/>
    </source>
</evidence>